<accession>A0A318XHD1</accession>
<dbReference type="InterPro" id="IPR027417">
    <property type="entry name" value="P-loop_NTPase"/>
</dbReference>
<name>A0A318XHD1_9FIRM</name>
<feature type="domain" description="Rad50/SbcC-type AAA" evidence="5">
    <location>
        <begin position="5"/>
        <end position="237"/>
    </location>
</feature>
<dbReference type="Proteomes" id="UP000248132">
    <property type="component" value="Unassembled WGS sequence"/>
</dbReference>
<dbReference type="Gene3D" id="3.40.50.300">
    <property type="entry name" value="P-loop containing nucleotide triphosphate hydrolases"/>
    <property type="match status" value="2"/>
</dbReference>
<comment type="subunit">
    <text evidence="2">Heterodimer of SbcC and SbcD.</text>
</comment>
<dbReference type="GO" id="GO:0006302">
    <property type="term" value="P:double-strand break repair"/>
    <property type="evidence" value="ECO:0007669"/>
    <property type="project" value="InterPro"/>
</dbReference>
<evidence type="ECO:0000256" key="2">
    <source>
        <dbReference type="ARBA" id="ARBA00011322"/>
    </source>
</evidence>
<reference evidence="6 7" key="1">
    <citation type="submission" date="2018-06" db="EMBL/GenBank/DDBJ databases">
        <title>Genomic Encyclopedia of Type Strains, Phase I: the one thousand microbial genomes (KMG-I) project.</title>
        <authorList>
            <person name="Kyrpides N."/>
        </authorList>
    </citation>
    <scope>NUCLEOTIDE SEQUENCE [LARGE SCALE GENOMIC DNA]</scope>
    <source>
        <strain evidence="6 7">DSM 19573</strain>
    </source>
</reference>
<dbReference type="GO" id="GO:0016887">
    <property type="term" value="F:ATP hydrolysis activity"/>
    <property type="evidence" value="ECO:0007669"/>
    <property type="project" value="InterPro"/>
</dbReference>
<keyword evidence="7" id="KW-1185">Reference proteome</keyword>
<sequence>MILNKLEMYNFRQYIGHQSIEFSSDSEKNVTVLIGVNTSGKTTIVRAFEWCFYGKNAFDDTVLLNSEVRNNMNRGDVQETWVSITFVHDEKVYTIKRSFKYVCSERYSEGDKLIVNLNKKPEENLSLEYLQSDGQTKTPIDRANITESMDRVLPKDLSDYFFFGGERISSIADRTDLSKAVRGLMRLDVLENASNHLKTVVKGFEGDIDTTGDSNAQRAKDGLETYTKRKAEYEQELANYDKQVQYWLGKEKEYDAQLAKSNIEQVKKAKQDRDRAQKALEAEVQRLSQVKAEMVRAFNTRPYAFFGLPAIKASLEMLEVAKEKAGEVKESVPAMEQDAVDYLINRGYCICGTRLDPGTIPYMKVMEERRVLPPEHVGDAVRQYKDKAEGYLAGTEDFKDKIEDKYKEYRATKRRIVQIQNEIEEQSKFIIDDTDAKEIENKRRDAHTKYIEAKSDYDGCSRKLGECESNIKNCESAIAKYAKNSAKNQRTALLITYSQKVYEWLLETYRGKEEIVRDELQRRVNDNFAKMYHGERSIVIDDKYRVRYSDIITEESDGLKAVKSFAFIASLVSMAKDKILDEDDMKLGQFYPLVMDAPFSNVDEIHIDNICRILPNTANQVVMAVMQKDWEYASVNLDKYVGKSYRIEKDRDANGKEIETATHIM</sequence>
<dbReference type="AlphaFoldDB" id="A0A318XHD1"/>
<protein>
    <recommendedName>
        <fullName evidence="3">Nuclease SbcCD subunit C</fullName>
    </recommendedName>
</protein>
<gene>
    <name evidence="6" type="ORF">LY28_02941</name>
</gene>
<dbReference type="PANTHER" id="PTHR32114">
    <property type="entry name" value="ABC TRANSPORTER ABCH.3"/>
    <property type="match status" value="1"/>
</dbReference>
<dbReference type="SUPFAM" id="SSF52540">
    <property type="entry name" value="P-loop containing nucleoside triphosphate hydrolases"/>
    <property type="match status" value="1"/>
</dbReference>
<evidence type="ECO:0000259" key="5">
    <source>
        <dbReference type="Pfam" id="PF13476"/>
    </source>
</evidence>
<proteinExistence type="inferred from homology"/>
<dbReference type="OrthoDB" id="9795626at2"/>
<organism evidence="6 7">
    <name type="scientific">Ruminiclostridium sufflavum DSM 19573</name>
    <dbReference type="NCBI Taxonomy" id="1121337"/>
    <lineage>
        <taxon>Bacteria</taxon>
        <taxon>Bacillati</taxon>
        <taxon>Bacillota</taxon>
        <taxon>Clostridia</taxon>
        <taxon>Eubacteriales</taxon>
        <taxon>Oscillospiraceae</taxon>
        <taxon>Ruminiclostridium</taxon>
    </lineage>
</organism>
<evidence type="ECO:0000313" key="7">
    <source>
        <dbReference type="Proteomes" id="UP000248132"/>
    </source>
</evidence>
<comment type="caution">
    <text evidence="6">The sequence shown here is derived from an EMBL/GenBank/DDBJ whole genome shotgun (WGS) entry which is preliminary data.</text>
</comment>
<dbReference type="Pfam" id="PF13476">
    <property type="entry name" value="AAA_23"/>
    <property type="match status" value="1"/>
</dbReference>
<dbReference type="RefSeq" id="WP_110462928.1">
    <property type="nucleotide sequence ID" value="NZ_QKMR01000019.1"/>
</dbReference>
<keyword evidence="4" id="KW-0175">Coiled coil</keyword>
<comment type="similarity">
    <text evidence="1">Belongs to the SMC family. SbcC subfamily.</text>
</comment>
<feature type="coiled-coil region" evidence="4">
    <location>
        <begin position="216"/>
        <end position="297"/>
    </location>
</feature>
<evidence type="ECO:0000313" key="6">
    <source>
        <dbReference type="EMBL" id="PYG86600.1"/>
    </source>
</evidence>
<dbReference type="InterPro" id="IPR038729">
    <property type="entry name" value="Rad50/SbcC_AAA"/>
</dbReference>
<evidence type="ECO:0000256" key="1">
    <source>
        <dbReference type="ARBA" id="ARBA00006930"/>
    </source>
</evidence>
<evidence type="ECO:0000256" key="4">
    <source>
        <dbReference type="SAM" id="Coils"/>
    </source>
</evidence>
<dbReference type="EMBL" id="QKMR01000019">
    <property type="protein sequence ID" value="PYG86600.1"/>
    <property type="molecule type" value="Genomic_DNA"/>
</dbReference>
<evidence type="ECO:0000256" key="3">
    <source>
        <dbReference type="ARBA" id="ARBA00013368"/>
    </source>
</evidence>
<dbReference type="PANTHER" id="PTHR32114:SF2">
    <property type="entry name" value="ABC TRANSPORTER ABCH.3"/>
    <property type="match status" value="1"/>
</dbReference>